<feature type="compositionally biased region" description="Polar residues" evidence="1">
    <location>
        <begin position="989"/>
        <end position="1017"/>
    </location>
</feature>
<evidence type="ECO:0000259" key="3">
    <source>
        <dbReference type="PROSITE" id="PS51019"/>
    </source>
</evidence>
<feature type="compositionally biased region" description="Low complexity" evidence="1">
    <location>
        <begin position="800"/>
        <end position="831"/>
    </location>
</feature>
<dbReference type="RefSeq" id="XP_060545567.1">
    <property type="nucleotide sequence ID" value="XM_060689584.1"/>
</dbReference>
<evidence type="ECO:0000256" key="1">
    <source>
        <dbReference type="SAM" id="MobiDB-lite"/>
    </source>
</evidence>
<feature type="region of interest" description="Disordered" evidence="1">
    <location>
        <begin position="170"/>
        <end position="189"/>
    </location>
</feature>
<accession>A0ABM3ZB15</accession>
<feature type="compositionally biased region" description="Low complexity" evidence="1">
    <location>
        <begin position="863"/>
        <end position="880"/>
    </location>
</feature>
<keyword evidence="4" id="KW-1185">Reference proteome</keyword>
<feature type="compositionally biased region" description="Low complexity" evidence="1">
    <location>
        <begin position="519"/>
        <end position="540"/>
    </location>
</feature>
<feature type="compositionally biased region" description="Low complexity" evidence="1">
    <location>
        <begin position="384"/>
        <end position="413"/>
    </location>
</feature>
<dbReference type="InterPro" id="IPR002861">
    <property type="entry name" value="Reeler_dom"/>
</dbReference>
<feature type="compositionally biased region" description="Low complexity" evidence="1">
    <location>
        <begin position="420"/>
        <end position="438"/>
    </location>
</feature>
<feature type="compositionally biased region" description="Low complexity" evidence="1">
    <location>
        <begin position="361"/>
        <end position="374"/>
    </location>
</feature>
<feature type="compositionally biased region" description="Gly residues" evidence="1">
    <location>
        <begin position="933"/>
        <end position="947"/>
    </location>
</feature>
<proteinExistence type="predicted"/>
<feature type="compositionally biased region" description="Low complexity" evidence="1">
    <location>
        <begin position="948"/>
        <end position="980"/>
    </location>
</feature>
<name>A0ABM3ZB15_PANGU</name>
<dbReference type="Pfam" id="PF02014">
    <property type="entry name" value="Reeler"/>
    <property type="match status" value="1"/>
</dbReference>
<feature type="region of interest" description="Disordered" evidence="1">
    <location>
        <begin position="361"/>
        <end position="495"/>
    </location>
</feature>
<reference evidence="5" key="1">
    <citation type="submission" date="2025-08" db="UniProtKB">
        <authorList>
            <consortium name="RefSeq"/>
        </authorList>
    </citation>
    <scope>IDENTIFICATION</scope>
    <source>
        <tissue evidence="5">Blood</tissue>
    </source>
</reference>
<dbReference type="PROSITE" id="PS51019">
    <property type="entry name" value="REELIN"/>
    <property type="match status" value="1"/>
</dbReference>
<feature type="compositionally biased region" description="Gly residues" evidence="1">
    <location>
        <begin position="739"/>
        <end position="761"/>
    </location>
</feature>
<keyword evidence="2" id="KW-0732">Signal</keyword>
<feature type="region of interest" description="Disordered" evidence="1">
    <location>
        <begin position="509"/>
        <end position="645"/>
    </location>
</feature>
<feature type="domain" description="Reelin" evidence="3">
    <location>
        <begin position="12"/>
        <end position="179"/>
    </location>
</feature>
<organism evidence="4 5">
    <name type="scientific">Pantherophis guttatus</name>
    <name type="common">Corn snake</name>
    <name type="synonym">Elaphe guttata</name>
    <dbReference type="NCBI Taxonomy" id="94885"/>
    <lineage>
        <taxon>Eukaryota</taxon>
        <taxon>Metazoa</taxon>
        <taxon>Chordata</taxon>
        <taxon>Craniata</taxon>
        <taxon>Vertebrata</taxon>
        <taxon>Euteleostomi</taxon>
        <taxon>Lepidosauria</taxon>
        <taxon>Squamata</taxon>
        <taxon>Bifurcata</taxon>
        <taxon>Unidentata</taxon>
        <taxon>Episquamata</taxon>
        <taxon>Toxicofera</taxon>
        <taxon>Serpentes</taxon>
        <taxon>Colubroidea</taxon>
        <taxon>Colubridae</taxon>
        <taxon>Colubrinae</taxon>
        <taxon>Pantherophis</taxon>
    </lineage>
</organism>
<feature type="compositionally biased region" description="Low complexity" evidence="1">
    <location>
        <begin position="456"/>
        <end position="485"/>
    </location>
</feature>
<evidence type="ECO:0000313" key="5">
    <source>
        <dbReference type="RefSeq" id="XP_060545567.1"/>
    </source>
</evidence>
<evidence type="ECO:0000256" key="2">
    <source>
        <dbReference type="SAM" id="SignalP"/>
    </source>
</evidence>
<feature type="chain" id="PRO_5047241659" evidence="2">
    <location>
        <begin position="22"/>
        <end position="1048"/>
    </location>
</feature>
<dbReference type="GeneID" id="117677337"/>
<feature type="compositionally biased region" description="Low complexity" evidence="1">
    <location>
        <begin position="899"/>
        <end position="932"/>
    </location>
</feature>
<dbReference type="PANTHER" id="PTHR45828:SF43">
    <property type="entry name" value="REELIN DOMAIN-CONTAINING PROTEIN"/>
    <property type="match status" value="1"/>
</dbReference>
<dbReference type="PANTHER" id="PTHR45828">
    <property type="entry name" value="CYTOCHROME B561/FERRIC REDUCTASE TRANSMEMBRANE"/>
    <property type="match status" value="1"/>
</dbReference>
<dbReference type="InterPro" id="IPR051237">
    <property type="entry name" value="Ferric-chelate_Red/DefProt"/>
</dbReference>
<protein>
    <submittedName>
        <fullName evidence="5">Hornerin-like</fullName>
    </submittedName>
</protein>
<feature type="compositionally biased region" description="Polar residues" evidence="1">
    <location>
        <begin position="666"/>
        <end position="680"/>
    </location>
</feature>
<dbReference type="Gene3D" id="2.60.40.4060">
    <property type="entry name" value="Reeler domain"/>
    <property type="match status" value="1"/>
</dbReference>
<feature type="region of interest" description="Disordered" evidence="1">
    <location>
        <begin position="657"/>
        <end position="761"/>
    </location>
</feature>
<feature type="compositionally biased region" description="Low complexity" evidence="1">
    <location>
        <begin position="722"/>
        <end position="738"/>
    </location>
</feature>
<dbReference type="Proteomes" id="UP001652622">
    <property type="component" value="Unplaced"/>
</dbReference>
<feature type="region of interest" description="Disordered" evidence="1">
    <location>
        <begin position="800"/>
        <end position="842"/>
    </location>
</feature>
<feature type="region of interest" description="Disordered" evidence="1">
    <location>
        <begin position="862"/>
        <end position="1017"/>
    </location>
</feature>
<evidence type="ECO:0000313" key="4">
    <source>
        <dbReference type="Proteomes" id="UP001652622"/>
    </source>
</evidence>
<feature type="compositionally biased region" description="Polar residues" evidence="1">
    <location>
        <begin position="832"/>
        <end position="842"/>
    </location>
</feature>
<gene>
    <name evidence="5" type="primary">LOC117677337</name>
</gene>
<sequence length="1048" mass="107466">MGRFHFFALLLSGVLISGVLSFQSTNFSIDCETMSTNLTKPEESASPYHLLVSSEEYNPGSEVEVDLEGTSNAGFKWFMLQARDIEKNVPIGSFLTIDPNTQNYDCYNLLNSTLIHKSSDEKYNVTSVWISPEAKKVQFVATVFQDPERYWVVISDKILFPRGSNVTGNDNKAADVAKEASGSPRSRKKSSNIIVRVNCGQGGSYGRGSECAQGSISSSQSSSSHSQGGLIYQGGSIKKVGCLGGGTASVYNKYGCGDGGIDTSGGSSYGQSVSTISDKGKVVVYPPTKPFPPERETYTSQLANSHYKHIQSTNYGEKIQSQGSNPESDIRITIQSGQPMKVCDKTSSSYNSQACKLTIQSSSSQSGGSSVSQGETIIVGGGRPSTSVGGSGTSIIVSEGRPSSVGSSGTSIIVGGGRPSTGSSSTFGSSGSIVSSGSNPCGQGNIPGKNPCKPAGSSSQQGFGSSQSGSSQQGYGSQGGSYSQGNRNPCDGSTIGKIISSSNCPKWVSSGSYGGSSGSSGSQYGQSGSYGSSSSQYGQSGSYGGGSQYGQSGSYGSSNQYGQAGQSGSYGSSSQYGQTGQSGSYGSSSHYGQSGSYGSSSQYGQAGQSGSYGSSSQYGQGSQTSGGSNIKGCGENPRNCRRKRAASASNILKTLINKIRGKRNEPFNSEQRYTNDQDSTLSDDRNNHPQRQCICPNTQNEQVGLDGGSSQSEQGGYGGSYDGNQYGQSGQYGGSNQFGQGGSYGGSSSQGGSHSSGGSGGVVKLGNGDHMTTGLCISCKCAQVAKCLNGNSIDTLRAGGSYSNSSSSSSHYGSQGGSYSSSSSSSGSSHYDNQGESYNSSSQNGKQIGCYCTGGLLDSSNHGQSSQYGDGQDSQSASGQYGHGEGSLNGDTSKYVEHGGSSQYDGQGSQQHGHSQYSGGQGSSYSSNSQYGGRQGSQYGDGQGSSYGGSSQYGEQGSQAGAGQGVSYSSISQYDGQGSQYDGGQGSQHGSTQFAGNGRGKQQSGQAFQSHQSHNSSAVGKQPVLGLVLFSILSAFAVLSSSASKWII</sequence>
<dbReference type="InterPro" id="IPR042307">
    <property type="entry name" value="Reeler_sf"/>
</dbReference>
<feature type="compositionally biased region" description="Low complexity" evidence="1">
    <location>
        <begin position="549"/>
        <end position="628"/>
    </location>
</feature>
<feature type="signal peptide" evidence="2">
    <location>
        <begin position="1"/>
        <end position="21"/>
    </location>
</feature>
<dbReference type="CDD" id="cd08544">
    <property type="entry name" value="Reeler"/>
    <property type="match status" value="1"/>
</dbReference>